<keyword evidence="1" id="KW-0812">Transmembrane</keyword>
<dbReference type="Pfam" id="PF04536">
    <property type="entry name" value="TPM_phosphatase"/>
    <property type="match status" value="1"/>
</dbReference>
<dbReference type="Proteomes" id="UP001595724">
    <property type="component" value="Unassembled WGS sequence"/>
</dbReference>
<keyword evidence="1" id="KW-1133">Transmembrane helix</keyword>
<gene>
    <name evidence="3" type="ORF">ACFOM9_06620</name>
</gene>
<keyword evidence="1" id="KW-0472">Membrane</keyword>
<feature type="transmembrane region" description="Helical" evidence="1">
    <location>
        <begin position="187"/>
        <end position="205"/>
    </location>
</feature>
<dbReference type="PANTHER" id="PTHR30373">
    <property type="entry name" value="UPF0603 PROTEIN YGCG"/>
    <property type="match status" value="1"/>
</dbReference>
<evidence type="ECO:0000256" key="1">
    <source>
        <dbReference type="SAM" id="Phobius"/>
    </source>
</evidence>
<keyword evidence="4" id="KW-1185">Reference proteome</keyword>
<protein>
    <submittedName>
        <fullName evidence="3">TPM domain-containing protein</fullName>
    </submittedName>
</protein>
<sequence>MSPQSARAGALLLALVLAIVPWSQARGQQLAAVPAMDSPVVDTTGTLDPAQTRQLEQQALALQQRKGSQLQVLMVPSTRPESIEQYTQRVFDQWKPGRKGVDDAVLVVVAKDDRRVRIQPGYGLEGAIPDITSGRIIQEYMAPKFRAGDYGGGLVDATAALVKLIDGEPLPEPIADNRGKPSGGGDWIFALFAAFIAASFVRRMFGRTPAGVRGLMTGAAAGGVAWLLSSLLGLGGMAALIGFFYGLVRLPAGSYARHGGWGGFGGGGGWGGGGGFGGGSGGFGGGGGWSGGGGMSGGGGASGSW</sequence>
<dbReference type="RefSeq" id="WP_386707902.1">
    <property type="nucleotide sequence ID" value="NZ_JBHRYF010000002.1"/>
</dbReference>
<comment type="caution">
    <text evidence="3">The sequence shown here is derived from an EMBL/GenBank/DDBJ whole genome shotgun (WGS) entry which is preliminary data.</text>
</comment>
<dbReference type="InterPro" id="IPR007621">
    <property type="entry name" value="TPM_dom"/>
</dbReference>
<organism evidence="3 4">
    <name type="scientific">Luteimonas notoginsengisoli</name>
    <dbReference type="NCBI Taxonomy" id="1578200"/>
    <lineage>
        <taxon>Bacteria</taxon>
        <taxon>Pseudomonadati</taxon>
        <taxon>Pseudomonadota</taxon>
        <taxon>Gammaproteobacteria</taxon>
        <taxon>Lysobacterales</taxon>
        <taxon>Lysobacteraceae</taxon>
        <taxon>Luteimonas</taxon>
    </lineage>
</organism>
<reference evidence="4" key="1">
    <citation type="journal article" date="2019" name="Int. J. Syst. Evol. Microbiol.">
        <title>The Global Catalogue of Microorganisms (GCM) 10K type strain sequencing project: providing services to taxonomists for standard genome sequencing and annotation.</title>
        <authorList>
            <consortium name="The Broad Institute Genomics Platform"/>
            <consortium name="The Broad Institute Genome Sequencing Center for Infectious Disease"/>
            <person name="Wu L."/>
            <person name="Ma J."/>
        </authorList>
    </citation>
    <scope>NUCLEOTIDE SEQUENCE [LARGE SCALE GENOMIC DNA]</scope>
    <source>
        <strain evidence="4">KCTC 42211</strain>
    </source>
</reference>
<dbReference type="PANTHER" id="PTHR30373:SF2">
    <property type="entry name" value="UPF0603 PROTEIN YGCG"/>
    <property type="match status" value="1"/>
</dbReference>
<dbReference type="EMBL" id="JBHRYF010000002">
    <property type="protein sequence ID" value="MFC3659751.1"/>
    <property type="molecule type" value="Genomic_DNA"/>
</dbReference>
<evidence type="ECO:0000259" key="2">
    <source>
        <dbReference type="Pfam" id="PF04536"/>
    </source>
</evidence>
<evidence type="ECO:0000313" key="3">
    <source>
        <dbReference type="EMBL" id="MFC3659751.1"/>
    </source>
</evidence>
<evidence type="ECO:0000313" key="4">
    <source>
        <dbReference type="Proteomes" id="UP001595724"/>
    </source>
</evidence>
<dbReference type="Gene3D" id="3.10.310.50">
    <property type="match status" value="1"/>
</dbReference>
<feature type="domain" description="TPM" evidence="2">
    <location>
        <begin position="40"/>
        <end position="163"/>
    </location>
</feature>
<accession>A0ABV7US07</accession>
<feature type="transmembrane region" description="Helical" evidence="1">
    <location>
        <begin position="226"/>
        <end position="248"/>
    </location>
</feature>
<proteinExistence type="predicted"/>
<name>A0ABV7US07_9GAMM</name>